<feature type="transmembrane region" description="Helical" evidence="1">
    <location>
        <begin position="97"/>
        <end position="117"/>
    </location>
</feature>
<dbReference type="EMBL" id="BSFE01000004">
    <property type="protein sequence ID" value="GLK52215.1"/>
    <property type="molecule type" value="Genomic_DNA"/>
</dbReference>
<reference evidence="3" key="2">
    <citation type="submission" date="2023-01" db="EMBL/GenBank/DDBJ databases">
        <authorList>
            <person name="Sun Q."/>
            <person name="Evtushenko L."/>
        </authorList>
    </citation>
    <scope>NUCLEOTIDE SEQUENCE</scope>
    <source>
        <strain evidence="3">VKM B-1513</strain>
    </source>
</reference>
<feature type="transmembrane region" description="Helical" evidence="1">
    <location>
        <begin position="209"/>
        <end position="229"/>
    </location>
</feature>
<comment type="caution">
    <text evidence="3">The sequence shown here is derived from an EMBL/GenBank/DDBJ whole genome shotgun (WGS) entry which is preliminary data.</text>
</comment>
<keyword evidence="1" id="KW-0812">Transmembrane</keyword>
<dbReference type="Gene3D" id="1.10.260.40">
    <property type="entry name" value="lambda repressor-like DNA-binding domains"/>
    <property type="match status" value="1"/>
</dbReference>
<dbReference type="Pfam" id="PF13560">
    <property type="entry name" value="HTH_31"/>
    <property type="match status" value="1"/>
</dbReference>
<name>A0A9W6INC2_9PROT</name>
<evidence type="ECO:0000256" key="1">
    <source>
        <dbReference type="SAM" id="Phobius"/>
    </source>
</evidence>
<keyword evidence="1" id="KW-1133">Transmembrane helix</keyword>
<evidence type="ECO:0000259" key="2">
    <source>
        <dbReference type="PROSITE" id="PS50943"/>
    </source>
</evidence>
<keyword evidence="4" id="KW-1185">Reference proteome</keyword>
<dbReference type="GO" id="GO:0003677">
    <property type="term" value="F:DNA binding"/>
    <property type="evidence" value="ECO:0007669"/>
    <property type="project" value="InterPro"/>
</dbReference>
<dbReference type="SUPFAM" id="SSF47413">
    <property type="entry name" value="lambda repressor-like DNA-binding domains"/>
    <property type="match status" value="1"/>
</dbReference>
<gene>
    <name evidence="3" type="ORF">GCM10017621_17230</name>
</gene>
<organism evidence="3 4">
    <name type="scientific">Maricaulis virginensis</name>
    <dbReference type="NCBI Taxonomy" id="144022"/>
    <lineage>
        <taxon>Bacteria</taxon>
        <taxon>Pseudomonadati</taxon>
        <taxon>Pseudomonadota</taxon>
        <taxon>Alphaproteobacteria</taxon>
        <taxon>Maricaulales</taxon>
        <taxon>Maricaulaceae</taxon>
        <taxon>Maricaulis</taxon>
    </lineage>
</organism>
<keyword evidence="1" id="KW-0472">Membrane</keyword>
<sequence length="232" mass="26586">MKFGDYLRQKREDRGWTQPEAAAKARIEQSYLSKLETGRSYPSDDVFERLVEVFGIDTGELSESVSAAELDRLREIREVRAAVLAGQAGRLRLTRGWLLAGLAFLMLGGGALGLSRIDLSEDTNFYRYRSDGVLRLDESPNAFNIVHSEVPADHPRHEQIRAMRERIDQLDVTTDQYRGNGYYEDVEGGRRYFELNHHALVTPPNPLRWFLVPGLMFLLGSLGCFFISFRWR</sequence>
<dbReference type="RefSeq" id="WP_271186584.1">
    <property type="nucleotide sequence ID" value="NZ_BSFE01000004.1"/>
</dbReference>
<dbReference type="CDD" id="cd00093">
    <property type="entry name" value="HTH_XRE"/>
    <property type="match status" value="1"/>
</dbReference>
<dbReference type="InterPro" id="IPR001387">
    <property type="entry name" value="Cro/C1-type_HTH"/>
</dbReference>
<dbReference type="InterPro" id="IPR010982">
    <property type="entry name" value="Lambda_DNA-bd_dom_sf"/>
</dbReference>
<reference evidence="3" key="1">
    <citation type="journal article" date="2014" name="Int. J. Syst. Evol. Microbiol.">
        <title>Complete genome sequence of Corynebacterium casei LMG S-19264T (=DSM 44701T), isolated from a smear-ripened cheese.</title>
        <authorList>
            <consortium name="US DOE Joint Genome Institute (JGI-PGF)"/>
            <person name="Walter F."/>
            <person name="Albersmeier A."/>
            <person name="Kalinowski J."/>
            <person name="Ruckert C."/>
        </authorList>
    </citation>
    <scope>NUCLEOTIDE SEQUENCE</scope>
    <source>
        <strain evidence="3">VKM B-1513</strain>
    </source>
</reference>
<dbReference type="PROSITE" id="PS50943">
    <property type="entry name" value="HTH_CROC1"/>
    <property type="match status" value="1"/>
</dbReference>
<protein>
    <recommendedName>
        <fullName evidence="2">HTH cro/C1-type domain-containing protein</fullName>
    </recommendedName>
</protein>
<proteinExistence type="predicted"/>
<dbReference type="Proteomes" id="UP001143486">
    <property type="component" value="Unassembled WGS sequence"/>
</dbReference>
<dbReference type="SMART" id="SM00530">
    <property type="entry name" value="HTH_XRE"/>
    <property type="match status" value="1"/>
</dbReference>
<accession>A0A9W6INC2</accession>
<evidence type="ECO:0000313" key="3">
    <source>
        <dbReference type="EMBL" id="GLK52215.1"/>
    </source>
</evidence>
<evidence type="ECO:0000313" key="4">
    <source>
        <dbReference type="Proteomes" id="UP001143486"/>
    </source>
</evidence>
<feature type="domain" description="HTH cro/C1-type" evidence="2">
    <location>
        <begin position="7"/>
        <end position="61"/>
    </location>
</feature>
<dbReference type="AlphaFoldDB" id="A0A9W6INC2"/>